<reference evidence="2 3" key="2">
    <citation type="journal article" date="2013" name="Plant Cell Physiol.">
        <title>Rice Annotation Project Database (RAP-DB): an integrative and interactive database for rice genomics.</title>
        <authorList>
            <person name="Sakai H."/>
            <person name="Lee S.S."/>
            <person name="Tanaka T."/>
            <person name="Numa H."/>
            <person name="Kim J."/>
            <person name="Kawahara Y."/>
            <person name="Wakimoto H."/>
            <person name="Yang C.C."/>
            <person name="Iwamoto M."/>
            <person name="Abe T."/>
            <person name="Yamada Y."/>
            <person name="Muto A."/>
            <person name="Inokuchi H."/>
            <person name="Ikemura T."/>
            <person name="Matsumoto T."/>
            <person name="Sasaki T."/>
            <person name="Itoh T."/>
        </authorList>
    </citation>
    <scope>NUCLEOTIDE SEQUENCE [LARGE SCALE GENOMIC DNA]</scope>
    <source>
        <strain evidence="3">cv. Nipponbare</strain>
    </source>
</reference>
<dbReference type="EMBL" id="AP014959">
    <property type="protein sequence ID" value="BAS85337.1"/>
    <property type="molecule type" value="Genomic_DNA"/>
</dbReference>
<protein>
    <submittedName>
        <fullName evidence="2">Os03g0625201 protein</fullName>
    </submittedName>
</protein>
<accession>A0A0N7KHN8</accession>
<dbReference type="AlphaFoldDB" id="A0A0N7KHN8"/>
<organism evidence="2 3">
    <name type="scientific">Oryza sativa subsp. japonica</name>
    <name type="common">Rice</name>
    <dbReference type="NCBI Taxonomy" id="39947"/>
    <lineage>
        <taxon>Eukaryota</taxon>
        <taxon>Viridiplantae</taxon>
        <taxon>Streptophyta</taxon>
        <taxon>Embryophyta</taxon>
        <taxon>Tracheophyta</taxon>
        <taxon>Spermatophyta</taxon>
        <taxon>Magnoliopsida</taxon>
        <taxon>Liliopsida</taxon>
        <taxon>Poales</taxon>
        <taxon>Poaceae</taxon>
        <taxon>BOP clade</taxon>
        <taxon>Oryzoideae</taxon>
        <taxon>Oryzeae</taxon>
        <taxon>Oryzinae</taxon>
        <taxon>Oryza</taxon>
        <taxon>Oryza sativa</taxon>
    </lineage>
</organism>
<evidence type="ECO:0000313" key="3">
    <source>
        <dbReference type="Proteomes" id="UP000059680"/>
    </source>
</evidence>
<gene>
    <name evidence="2" type="ordered locus">Os03g0625201</name>
    <name evidence="2" type="ORF">OSNPB_030625201</name>
</gene>
<evidence type="ECO:0000313" key="2">
    <source>
        <dbReference type="EMBL" id="BAS85337.1"/>
    </source>
</evidence>
<keyword evidence="3" id="KW-1185">Reference proteome</keyword>
<proteinExistence type="predicted"/>
<reference evidence="2 3" key="3">
    <citation type="journal article" date="2013" name="Rice">
        <title>Improvement of the Oryza sativa Nipponbare reference genome using next generation sequence and optical map data.</title>
        <authorList>
            <person name="Kawahara Y."/>
            <person name="de la Bastide M."/>
            <person name="Hamilton J.P."/>
            <person name="Kanamori H."/>
            <person name="McCombie W.R."/>
            <person name="Ouyang S."/>
            <person name="Schwartz D.C."/>
            <person name="Tanaka T."/>
            <person name="Wu J."/>
            <person name="Zhou S."/>
            <person name="Childs K.L."/>
            <person name="Davidson R.M."/>
            <person name="Lin H."/>
            <person name="Quesada-Ocampo L."/>
            <person name="Vaillancourt B."/>
            <person name="Sakai H."/>
            <person name="Lee S.S."/>
            <person name="Kim J."/>
            <person name="Numa H."/>
            <person name="Itoh T."/>
            <person name="Buell C.R."/>
            <person name="Matsumoto T."/>
        </authorList>
    </citation>
    <scope>NUCLEOTIDE SEQUENCE [LARGE SCALE GENOMIC DNA]</scope>
    <source>
        <strain evidence="3">cv. Nipponbare</strain>
    </source>
</reference>
<sequence>MSEIRHTLTDPSRLPLYTTNRRSPSELHDDVSSSSTATHLTGPVWPASTASRECSPPPRRHAQSVRSAEPLTTTFPATARHITAVPCALSAPPYLASPSIQCQ</sequence>
<name>A0A0N7KHN8_ORYSJ</name>
<reference evidence="3" key="1">
    <citation type="journal article" date="2005" name="Nature">
        <title>The map-based sequence of the rice genome.</title>
        <authorList>
            <consortium name="International rice genome sequencing project (IRGSP)"/>
            <person name="Matsumoto T."/>
            <person name="Wu J."/>
            <person name="Kanamori H."/>
            <person name="Katayose Y."/>
            <person name="Fujisawa M."/>
            <person name="Namiki N."/>
            <person name="Mizuno H."/>
            <person name="Yamamoto K."/>
            <person name="Antonio B.A."/>
            <person name="Baba T."/>
            <person name="Sakata K."/>
            <person name="Nagamura Y."/>
            <person name="Aoki H."/>
            <person name="Arikawa K."/>
            <person name="Arita K."/>
            <person name="Bito T."/>
            <person name="Chiden Y."/>
            <person name="Fujitsuka N."/>
            <person name="Fukunaka R."/>
            <person name="Hamada M."/>
            <person name="Harada C."/>
            <person name="Hayashi A."/>
            <person name="Hijishita S."/>
            <person name="Honda M."/>
            <person name="Hosokawa S."/>
            <person name="Ichikawa Y."/>
            <person name="Idonuma A."/>
            <person name="Iijima M."/>
            <person name="Ikeda M."/>
            <person name="Ikeno M."/>
            <person name="Ito K."/>
            <person name="Ito S."/>
            <person name="Ito T."/>
            <person name="Ito Y."/>
            <person name="Ito Y."/>
            <person name="Iwabuchi A."/>
            <person name="Kamiya K."/>
            <person name="Karasawa W."/>
            <person name="Kurita K."/>
            <person name="Katagiri S."/>
            <person name="Kikuta A."/>
            <person name="Kobayashi H."/>
            <person name="Kobayashi N."/>
            <person name="Machita K."/>
            <person name="Maehara T."/>
            <person name="Masukawa M."/>
            <person name="Mizubayashi T."/>
            <person name="Mukai Y."/>
            <person name="Nagasaki H."/>
            <person name="Nagata Y."/>
            <person name="Naito S."/>
            <person name="Nakashima M."/>
            <person name="Nakama Y."/>
            <person name="Nakamichi Y."/>
            <person name="Nakamura M."/>
            <person name="Meguro A."/>
            <person name="Negishi M."/>
            <person name="Ohta I."/>
            <person name="Ohta T."/>
            <person name="Okamoto M."/>
            <person name="Ono N."/>
            <person name="Saji S."/>
            <person name="Sakaguchi M."/>
            <person name="Sakai K."/>
            <person name="Shibata M."/>
            <person name="Shimokawa T."/>
            <person name="Song J."/>
            <person name="Takazaki Y."/>
            <person name="Terasawa K."/>
            <person name="Tsugane M."/>
            <person name="Tsuji K."/>
            <person name="Ueda S."/>
            <person name="Waki K."/>
            <person name="Yamagata H."/>
            <person name="Yamamoto M."/>
            <person name="Yamamoto S."/>
            <person name="Yamane H."/>
            <person name="Yoshiki S."/>
            <person name="Yoshihara R."/>
            <person name="Yukawa K."/>
            <person name="Zhong H."/>
            <person name="Yano M."/>
            <person name="Yuan Q."/>
            <person name="Ouyang S."/>
            <person name="Liu J."/>
            <person name="Jones K.M."/>
            <person name="Gansberger K."/>
            <person name="Moffat K."/>
            <person name="Hill J."/>
            <person name="Bera J."/>
            <person name="Fadrosh D."/>
            <person name="Jin S."/>
            <person name="Johri S."/>
            <person name="Kim M."/>
            <person name="Overton L."/>
            <person name="Reardon M."/>
            <person name="Tsitrin T."/>
            <person name="Vuong H."/>
            <person name="Weaver B."/>
            <person name="Ciecko A."/>
            <person name="Tallon L."/>
            <person name="Jackson J."/>
            <person name="Pai G."/>
            <person name="Aken S.V."/>
            <person name="Utterback T."/>
            <person name="Reidmuller S."/>
            <person name="Feldblyum T."/>
            <person name="Hsiao J."/>
            <person name="Zismann V."/>
            <person name="Iobst S."/>
            <person name="de Vazeille A.R."/>
            <person name="Buell C.R."/>
            <person name="Ying K."/>
            <person name="Li Y."/>
            <person name="Lu T."/>
            <person name="Huang Y."/>
            <person name="Zhao Q."/>
            <person name="Feng Q."/>
            <person name="Zhang L."/>
            <person name="Zhu J."/>
            <person name="Weng Q."/>
            <person name="Mu J."/>
            <person name="Lu Y."/>
            <person name="Fan D."/>
            <person name="Liu Y."/>
            <person name="Guan J."/>
            <person name="Zhang Y."/>
            <person name="Yu S."/>
            <person name="Liu X."/>
            <person name="Zhang Y."/>
            <person name="Hong G."/>
            <person name="Han B."/>
            <person name="Choisne N."/>
            <person name="Demange N."/>
            <person name="Orjeda G."/>
            <person name="Samain S."/>
            <person name="Cattolico L."/>
            <person name="Pelletier E."/>
            <person name="Couloux A."/>
            <person name="Segurens B."/>
            <person name="Wincker P."/>
            <person name="D'Hont A."/>
            <person name="Scarpelli C."/>
            <person name="Weissenbach J."/>
            <person name="Salanoubat M."/>
            <person name="Quetier F."/>
            <person name="Yu Y."/>
            <person name="Kim H.R."/>
            <person name="Rambo T."/>
            <person name="Currie J."/>
            <person name="Collura K."/>
            <person name="Luo M."/>
            <person name="Yang T."/>
            <person name="Ammiraju J.S.S."/>
            <person name="Engler F."/>
            <person name="Soderlund C."/>
            <person name="Wing R.A."/>
            <person name="Palmer L.E."/>
            <person name="de la Bastide M."/>
            <person name="Spiegel L."/>
            <person name="Nascimento L."/>
            <person name="Zutavern T."/>
            <person name="O'Shaughnessy A."/>
            <person name="Dike S."/>
            <person name="Dedhia N."/>
            <person name="Preston R."/>
            <person name="Balija V."/>
            <person name="McCombie W.R."/>
            <person name="Chow T."/>
            <person name="Chen H."/>
            <person name="Chung M."/>
            <person name="Chen C."/>
            <person name="Shaw J."/>
            <person name="Wu H."/>
            <person name="Hsiao K."/>
            <person name="Chao Y."/>
            <person name="Chu M."/>
            <person name="Cheng C."/>
            <person name="Hour A."/>
            <person name="Lee P."/>
            <person name="Lin S."/>
            <person name="Lin Y."/>
            <person name="Liou J."/>
            <person name="Liu S."/>
            <person name="Hsing Y."/>
            <person name="Raghuvanshi S."/>
            <person name="Mohanty A."/>
            <person name="Bharti A.K."/>
            <person name="Gaur A."/>
            <person name="Gupta V."/>
            <person name="Kumar D."/>
            <person name="Ravi V."/>
            <person name="Vij S."/>
            <person name="Kapur A."/>
            <person name="Khurana P."/>
            <person name="Khurana P."/>
            <person name="Khurana J.P."/>
            <person name="Tyagi A.K."/>
            <person name="Gaikwad K."/>
            <person name="Singh A."/>
            <person name="Dalal V."/>
            <person name="Srivastava S."/>
            <person name="Dixit A."/>
            <person name="Pal A.K."/>
            <person name="Ghazi I.A."/>
            <person name="Yadav M."/>
            <person name="Pandit A."/>
            <person name="Bhargava A."/>
            <person name="Sureshbabu K."/>
            <person name="Batra K."/>
            <person name="Sharma T.R."/>
            <person name="Mohapatra T."/>
            <person name="Singh N.K."/>
            <person name="Messing J."/>
            <person name="Nelson A.B."/>
            <person name="Fuks G."/>
            <person name="Kavchok S."/>
            <person name="Keizer G."/>
            <person name="Linton E."/>
            <person name="Llaca V."/>
            <person name="Song R."/>
            <person name="Tanyolac B."/>
            <person name="Young S."/>
            <person name="Ho-Il K."/>
            <person name="Hahn J.H."/>
            <person name="Sangsakoo G."/>
            <person name="Vanavichit A."/>
            <person name="de Mattos Luiz.A.T."/>
            <person name="Zimmer P.D."/>
            <person name="Malone G."/>
            <person name="Dellagostin O."/>
            <person name="de Oliveira A.C."/>
            <person name="Bevan M."/>
            <person name="Bancroft I."/>
            <person name="Minx P."/>
            <person name="Cordum H."/>
            <person name="Wilson R."/>
            <person name="Cheng Z."/>
            <person name="Jin W."/>
            <person name="Jiang J."/>
            <person name="Leong S.A."/>
            <person name="Iwama H."/>
            <person name="Gojobori T."/>
            <person name="Itoh T."/>
            <person name="Niimura Y."/>
            <person name="Fujii Y."/>
            <person name="Habara T."/>
            <person name="Sakai H."/>
            <person name="Sato Y."/>
            <person name="Wilson G."/>
            <person name="Kumar K."/>
            <person name="McCouch S."/>
            <person name="Juretic N."/>
            <person name="Hoen D."/>
            <person name="Wright S."/>
            <person name="Bruskiewich R."/>
            <person name="Bureau T."/>
            <person name="Miyao A."/>
            <person name="Hirochika H."/>
            <person name="Nishikawa T."/>
            <person name="Kadowaki K."/>
            <person name="Sugiura M."/>
            <person name="Burr B."/>
            <person name="Sasaki T."/>
        </authorList>
    </citation>
    <scope>NUCLEOTIDE SEQUENCE [LARGE SCALE GENOMIC DNA]</scope>
    <source>
        <strain evidence="3">cv. Nipponbare</strain>
    </source>
</reference>
<evidence type="ECO:0000256" key="1">
    <source>
        <dbReference type="SAM" id="MobiDB-lite"/>
    </source>
</evidence>
<dbReference type="Gramene" id="Os03t0625201-00">
    <property type="protein sequence ID" value="Os03t0625201-00"/>
    <property type="gene ID" value="Os03g0625201"/>
</dbReference>
<dbReference type="InParanoid" id="A0A0N7KHN8"/>
<dbReference type="PaxDb" id="39947-A0A0N7KHN8"/>
<dbReference type="Proteomes" id="UP000059680">
    <property type="component" value="Chromosome 3"/>
</dbReference>
<feature type="region of interest" description="Disordered" evidence="1">
    <location>
        <begin position="1"/>
        <end position="71"/>
    </location>
</feature>